<dbReference type="HAMAP" id="MF_00972">
    <property type="entry name" value="tRNA_aden_deaminase"/>
    <property type="match status" value="1"/>
</dbReference>
<feature type="binding site" evidence="8">
    <location>
        <position position="85"/>
    </location>
    <ligand>
        <name>Zn(2+)</name>
        <dbReference type="ChEBI" id="CHEBI:29105"/>
        <note>catalytic</note>
    </ligand>
</feature>
<organism evidence="10 11">
    <name type="scientific">Candidatus Fimicola merdigallinarum</name>
    <dbReference type="NCBI Taxonomy" id="2840819"/>
    <lineage>
        <taxon>Bacteria</taxon>
        <taxon>Bacillati</taxon>
        <taxon>Bacillota</taxon>
        <taxon>Clostridia</taxon>
        <taxon>Lachnospirales</taxon>
        <taxon>Lachnospiraceae</taxon>
        <taxon>Lachnospiraceae incertae sedis</taxon>
        <taxon>Candidatus Fimicola</taxon>
    </lineage>
</organism>
<keyword evidence="5 8" id="KW-0378">Hydrolase</keyword>
<dbReference type="Gene3D" id="3.40.140.10">
    <property type="entry name" value="Cytidine Deaminase, domain 2"/>
    <property type="match status" value="1"/>
</dbReference>
<comment type="caution">
    <text evidence="10">The sequence shown here is derived from an EMBL/GenBank/DDBJ whole genome shotgun (WGS) entry which is preliminary data.</text>
</comment>
<reference evidence="10" key="1">
    <citation type="submission" date="2020-10" db="EMBL/GenBank/DDBJ databases">
        <authorList>
            <person name="Gilroy R."/>
        </authorList>
    </citation>
    <scope>NUCLEOTIDE SEQUENCE</scope>
    <source>
        <strain evidence="10">F6-4510</strain>
    </source>
</reference>
<feature type="binding site" evidence="8">
    <location>
        <position position="82"/>
    </location>
    <ligand>
        <name>Zn(2+)</name>
        <dbReference type="ChEBI" id="CHEBI:29105"/>
        <note>catalytic</note>
    </ligand>
</feature>
<evidence type="ECO:0000256" key="5">
    <source>
        <dbReference type="ARBA" id="ARBA00022801"/>
    </source>
</evidence>
<keyword evidence="6 8" id="KW-0862">Zinc</keyword>
<dbReference type="GO" id="GO:0002100">
    <property type="term" value="P:tRNA wobble adenosine to inosine editing"/>
    <property type="evidence" value="ECO:0007669"/>
    <property type="project" value="UniProtKB-UniRule"/>
</dbReference>
<dbReference type="PANTHER" id="PTHR11079:SF202">
    <property type="entry name" value="TRNA-SPECIFIC ADENOSINE DEAMINASE"/>
    <property type="match status" value="1"/>
</dbReference>
<evidence type="ECO:0000313" key="11">
    <source>
        <dbReference type="Proteomes" id="UP000823611"/>
    </source>
</evidence>
<dbReference type="Pfam" id="PF14437">
    <property type="entry name" value="MafB19-deam"/>
    <property type="match status" value="1"/>
</dbReference>
<dbReference type="PANTHER" id="PTHR11079">
    <property type="entry name" value="CYTOSINE DEAMINASE FAMILY MEMBER"/>
    <property type="match status" value="1"/>
</dbReference>
<reference evidence="10" key="2">
    <citation type="journal article" date="2021" name="PeerJ">
        <title>Extensive microbial diversity within the chicken gut microbiome revealed by metagenomics and culture.</title>
        <authorList>
            <person name="Gilroy R."/>
            <person name="Ravi A."/>
            <person name="Getino M."/>
            <person name="Pursley I."/>
            <person name="Horton D.L."/>
            <person name="Alikhan N.F."/>
            <person name="Baker D."/>
            <person name="Gharbi K."/>
            <person name="Hall N."/>
            <person name="Watson M."/>
            <person name="Adriaenssens E.M."/>
            <person name="Foster-Nyarko E."/>
            <person name="Jarju S."/>
            <person name="Secka A."/>
            <person name="Antonio M."/>
            <person name="Oren A."/>
            <person name="Chaudhuri R.R."/>
            <person name="La Ragione R."/>
            <person name="Hildebrand F."/>
            <person name="Pallen M.J."/>
        </authorList>
    </citation>
    <scope>NUCLEOTIDE SEQUENCE</scope>
    <source>
        <strain evidence="10">F6-4510</strain>
    </source>
</reference>
<evidence type="ECO:0000256" key="7">
    <source>
        <dbReference type="ARBA" id="ARBA00048045"/>
    </source>
</evidence>
<name>A0A9D9H0U1_9FIRM</name>
<dbReference type="PROSITE" id="PS51747">
    <property type="entry name" value="CYT_DCMP_DEAMINASES_2"/>
    <property type="match status" value="1"/>
</dbReference>
<comment type="function">
    <text evidence="8">Catalyzes the deamination of adenosine to inosine at the wobble position 34 of tRNA(Arg2).</text>
</comment>
<proteinExistence type="inferred from homology"/>
<dbReference type="AlphaFoldDB" id="A0A9D9H0U1"/>
<evidence type="ECO:0000256" key="8">
    <source>
        <dbReference type="HAMAP-Rule" id="MF_00972"/>
    </source>
</evidence>
<dbReference type="Proteomes" id="UP000823611">
    <property type="component" value="Unassembled WGS sequence"/>
</dbReference>
<dbReference type="NCBIfam" id="NF008113">
    <property type="entry name" value="PRK10860.1"/>
    <property type="match status" value="1"/>
</dbReference>
<dbReference type="EC" id="3.5.4.33" evidence="8"/>
<dbReference type="PROSITE" id="PS00903">
    <property type="entry name" value="CYT_DCMP_DEAMINASES_1"/>
    <property type="match status" value="1"/>
</dbReference>
<dbReference type="InterPro" id="IPR058535">
    <property type="entry name" value="MafB19-deam"/>
</dbReference>
<evidence type="ECO:0000256" key="6">
    <source>
        <dbReference type="ARBA" id="ARBA00022833"/>
    </source>
</evidence>
<feature type="active site" description="Proton donor" evidence="8">
    <location>
        <position position="54"/>
    </location>
</feature>
<feature type="binding site" evidence="8">
    <location>
        <position position="52"/>
    </location>
    <ligand>
        <name>Zn(2+)</name>
        <dbReference type="ChEBI" id="CHEBI:29105"/>
        <note>catalytic</note>
    </ligand>
</feature>
<comment type="catalytic activity">
    <reaction evidence="7 8">
        <text>adenosine(34) in tRNA + H2O + H(+) = inosine(34) in tRNA + NH4(+)</text>
        <dbReference type="Rhea" id="RHEA:43168"/>
        <dbReference type="Rhea" id="RHEA-COMP:10373"/>
        <dbReference type="Rhea" id="RHEA-COMP:10374"/>
        <dbReference type="ChEBI" id="CHEBI:15377"/>
        <dbReference type="ChEBI" id="CHEBI:15378"/>
        <dbReference type="ChEBI" id="CHEBI:28938"/>
        <dbReference type="ChEBI" id="CHEBI:74411"/>
        <dbReference type="ChEBI" id="CHEBI:82852"/>
        <dbReference type="EC" id="3.5.4.33"/>
    </reaction>
</comment>
<dbReference type="InterPro" id="IPR016192">
    <property type="entry name" value="APOBEC/CMP_deaminase_Zn-bd"/>
</dbReference>
<keyword evidence="3 8" id="KW-0819">tRNA processing</keyword>
<dbReference type="EMBL" id="JADIMX010000078">
    <property type="protein sequence ID" value="MBO8434480.1"/>
    <property type="molecule type" value="Genomic_DNA"/>
</dbReference>
<keyword evidence="4 8" id="KW-0479">Metal-binding</keyword>
<dbReference type="CDD" id="cd01285">
    <property type="entry name" value="nucleoside_deaminase"/>
    <property type="match status" value="1"/>
</dbReference>
<evidence type="ECO:0000259" key="9">
    <source>
        <dbReference type="PROSITE" id="PS51747"/>
    </source>
</evidence>
<sequence length="163" mass="18216">MNDEYYMREALIEGKKAYDVDEVPIGAVMVRNGEIIARGYNKRNTLKNPLCHAEIEVINKSAEVLGDWRLEDCTLYVTVEPCPMCAGAIVQARIPKVVFGTANKKAGCAGSVLDVLNEPKLNHQVKVLSGVLEEECSQIMSSFFKEFRAKMKENKKKCSENTL</sequence>
<dbReference type="InterPro" id="IPR016193">
    <property type="entry name" value="Cytidine_deaminase-like"/>
</dbReference>
<comment type="cofactor">
    <cofactor evidence="8">
        <name>Zn(2+)</name>
        <dbReference type="ChEBI" id="CHEBI:29105"/>
    </cofactor>
    <text evidence="8">Binds 1 zinc ion per subunit.</text>
</comment>
<accession>A0A9D9H0U1</accession>
<evidence type="ECO:0000256" key="2">
    <source>
        <dbReference type="ARBA" id="ARBA00011738"/>
    </source>
</evidence>
<comment type="similarity">
    <text evidence="1">Belongs to the cytidine and deoxycytidylate deaminase family. ADAT2 subfamily.</text>
</comment>
<evidence type="ECO:0000256" key="1">
    <source>
        <dbReference type="ARBA" id="ARBA00010669"/>
    </source>
</evidence>
<evidence type="ECO:0000256" key="3">
    <source>
        <dbReference type="ARBA" id="ARBA00022694"/>
    </source>
</evidence>
<dbReference type="InterPro" id="IPR002125">
    <property type="entry name" value="CMP_dCMP_dom"/>
</dbReference>
<dbReference type="GO" id="GO:0052717">
    <property type="term" value="F:tRNA-specific adenosine-34 deaminase activity"/>
    <property type="evidence" value="ECO:0007669"/>
    <property type="project" value="UniProtKB-UniRule"/>
</dbReference>
<dbReference type="FunFam" id="3.40.140.10:FF:000005">
    <property type="entry name" value="tRNA-specific adenosine deaminase"/>
    <property type="match status" value="1"/>
</dbReference>
<feature type="domain" description="CMP/dCMP-type deaminase" evidence="9">
    <location>
        <begin position="1"/>
        <end position="113"/>
    </location>
</feature>
<evidence type="ECO:0000313" key="10">
    <source>
        <dbReference type="EMBL" id="MBO8434480.1"/>
    </source>
</evidence>
<dbReference type="SUPFAM" id="SSF53927">
    <property type="entry name" value="Cytidine deaminase-like"/>
    <property type="match status" value="1"/>
</dbReference>
<comment type="subunit">
    <text evidence="2 8">Homodimer.</text>
</comment>
<dbReference type="GO" id="GO:0008270">
    <property type="term" value="F:zinc ion binding"/>
    <property type="evidence" value="ECO:0007669"/>
    <property type="project" value="UniProtKB-UniRule"/>
</dbReference>
<dbReference type="InterPro" id="IPR028883">
    <property type="entry name" value="tRNA_aden_deaminase"/>
</dbReference>
<gene>
    <name evidence="8 10" type="primary">tadA</name>
    <name evidence="10" type="ORF">IAC55_04055</name>
</gene>
<evidence type="ECO:0000256" key="4">
    <source>
        <dbReference type="ARBA" id="ARBA00022723"/>
    </source>
</evidence>
<protein>
    <recommendedName>
        <fullName evidence="8">tRNA-specific adenosine deaminase</fullName>
        <ecNumber evidence="8">3.5.4.33</ecNumber>
    </recommendedName>
</protein>